<dbReference type="AlphaFoldDB" id="A0A1G7JHQ1"/>
<feature type="transmembrane region" description="Helical" evidence="1">
    <location>
        <begin position="250"/>
        <end position="269"/>
    </location>
</feature>
<feature type="transmembrane region" description="Helical" evidence="1">
    <location>
        <begin position="38"/>
        <end position="57"/>
    </location>
</feature>
<feature type="transmembrane region" description="Helical" evidence="1">
    <location>
        <begin position="378"/>
        <end position="398"/>
    </location>
</feature>
<feature type="transmembrane region" description="Helical" evidence="1">
    <location>
        <begin position="404"/>
        <end position="429"/>
    </location>
</feature>
<protein>
    <submittedName>
        <fullName evidence="2">Predicted D-glycerate permease</fullName>
    </submittedName>
</protein>
<dbReference type="PANTHER" id="PTHR30354:SF11">
    <property type="entry name" value="PERMEASE"/>
    <property type="match status" value="1"/>
</dbReference>
<evidence type="ECO:0000313" key="2">
    <source>
        <dbReference type="EMBL" id="SDF24423.1"/>
    </source>
</evidence>
<feature type="transmembrane region" description="Helical" evidence="1">
    <location>
        <begin position="349"/>
        <end position="371"/>
    </location>
</feature>
<keyword evidence="1" id="KW-1133">Transmembrane helix</keyword>
<keyword evidence="1" id="KW-0472">Membrane</keyword>
<dbReference type="EMBL" id="FNBM01000002">
    <property type="protein sequence ID" value="SDF24423.1"/>
    <property type="molecule type" value="Genomic_DNA"/>
</dbReference>
<reference evidence="2 3" key="1">
    <citation type="submission" date="2016-10" db="EMBL/GenBank/DDBJ databases">
        <authorList>
            <person name="de Groot N.N."/>
        </authorList>
    </citation>
    <scope>NUCLEOTIDE SEQUENCE [LARGE SCALE GENOMIC DNA]</scope>
    <source>
        <strain evidence="2 3">LMG 25475</strain>
    </source>
</reference>
<name>A0A1G7JHQ1_9GAMM</name>
<dbReference type="PANTHER" id="PTHR30354">
    <property type="entry name" value="GNT FAMILY GLUCONATE TRANSPORTER"/>
    <property type="match status" value="1"/>
</dbReference>
<gene>
    <name evidence="2" type="ORF">SAMN05216381_1128</name>
</gene>
<evidence type="ECO:0000256" key="1">
    <source>
        <dbReference type="SAM" id="Phobius"/>
    </source>
</evidence>
<dbReference type="Proteomes" id="UP000243378">
    <property type="component" value="Unassembled WGS sequence"/>
</dbReference>
<feature type="transmembrane region" description="Helical" evidence="1">
    <location>
        <begin position="441"/>
        <end position="466"/>
    </location>
</feature>
<feature type="transmembrane region" description="Helical" evidence="1">
    <location>
        <begin position="281"/>
        <end position="300"/>
    </location>
</feature>
<dbReference type="InterPro" id="IPR003474">
    <property type="entry name" value="Glcn_transporter"/>
</dbReference>
<feature type="transmembrane region" description="Helical" evidence="1">
    <location>
        <begin position="152"/>
        <end position="170"/>
    </location>
</feature>
<sequence length="467" mass="48262">MRSSSTHHNNNEDTGMALVLILVALIAFIVLSTTRLKLHPFLALLAAALIAGFAYQLPHQDILKTIATGFGGILGNIGIVIVLGTIIGVILERSGAAITMAETVIKLLGERFPTLTMSIIGYLVSIPVFCDSGYVILNSLKNALAARMKVSVVAMSVALATGLYATHTFVPPTPGPIAAAGNLGLESSLGLVIAVGLFVAMVTALAGMLWANRFVGKDIALVDDGTPLPSSEDFADLRAKYGQLPSAMQAFSPIFLPILLICLGSIAAFPSKPFGEGDVFAVLRFCGQPVIALLFGLLLACTLLKGNGKRQALHDRVAEGIVSAAPILLITGAGGAFGAVLSASPLGGFLGSTLSGLGVGLFMPFLVAAALKTAQGSSTVALVTTSAMVAPLMAQLGLDSEMGRVLTVMAIGSGAMTVSHANDSFFWVVTQFSRMPVAVAYRAQTVATLIQGVVGMLTVWLLSLVLL</sequence>
<dbReference type="Pfam" id="PF02447">
    <property type="entry name" value="GntP_permease"/>
    <property type="match status" value="1"/>
</dbReference>
<proteinExistence type="predicted"/>
<feature type="transmembrane region" description="Helical" evidence="1">
    <location>
        <begin position="190"/>
        <end position="211"/>
    </location>
</feature>
<keyword evidence="1" id="KW-0812">Transmembrane</keyword>
<feature type="transmembrane region" description="Helical" evidence="1">
    <location>
        <begin position="12"/>
        <end position="32"/>
    </location>
</feature>
<feature type="transmembrane region" description="Helical" evidence="1">
    <location>
        <begin position="69"/>
        <end position="91"/>
    </location>
</feature>
<evidence type="ECO:0000313" key="3">
    <source>
        <dbReference type="Proteomes" id="UP000243378"/>
    </source>
</evidence>
<dbReference type="GO" id="GO:0015128">
    <property type="term" value="F:gluconate transmembrane transporter activity"/>
    <property type="evidence" value="ECO:0007669"/>
    <property type="project" value="InterPro"/>
</dbReference>
<feature type="transmembrane region" description="Helical" evidence="1">
    <location>
        <begin position="321"/>
        <end position="343"/>
    </location>
</feature>
<dbReference type="STRING" id="640205.SAMN05216381_1128"/>
<organism evidence="2 3">
    <name type="scientific">Phytopseudomonas seleniipraecipitans</name>
    <dbReference type="NCBI Taxonomy" id="640205"/>
    <lineage>
        <taxon>Bacteria</taxon>
        <taxon>Pseudomonadati</taxon>
        <taxon>Pseudomonadota</taxon>
        <taxon>Gammaproteobacteria</taxon>
        <taxon>Pseudomonadales</taxon>
        <taxon>Pseudomonadaceae</taxon>
        <taxon>Phytopseudomonas</taxon>
    </lineage>
</organism>
<dbReference type="GO" id="GO:0005886">
    <property type="term" value="C:plasma membrane"/>
    <property type="evidence" value="ECO:0007669"/>
    <property type="project" value="TreeGrafter"/>
</dbReference>
<accession>A0A1G7JHQ1</accession>
<feature type="transmembrane region" description="Helical" evidence="1">
    <location>
        <begin position="119"/>
        <end position="140"/>
    </location>
</feature>